<keyword evidence="10 11" id="KW-0472">Membrane</keyword>
<evidence type="ECO:0000256" key="3">
    <source>
        <dbReference type="ARBA" id="ARBA00012438"/>
    </source>
</evidence>
<dbReference type="SMART" id="SM01079">
    <property type="entry name" value="CHASE"/>
    <property type="match status" value="1"/>
</dbReference>
<sequence>MLQEISLRLRSMRNRDYMWIVLTIYTLGLTTFFSYQAIGSQLHDTRLAEFEREIDHVTTAINRQLFIHQDLVDDASSFLSLVDSSTQASFDNHVTNNVERVGGFDSVGLRAMEWAPRIDTSDVQNFTNQMRLQDGMDDFGVWDHMNSDIPLIESKVSYPVSLATPLDNNRTALGLNLYSEQTRRSGIESAIVISEVLSTEIINLVQSDSDTPAYLLLKNTTTKAGQSGVVLGVFEINSVIESALSEVSGLRLAFHLSDNESHSFLYGNGDYESSSGTLLTDRIVEVFGHEWHVSFSGHPAKYASDQAQLASLVAGVFVTVLSASLVFVLVSNRREKELAIRQKTSDLVSTLNDLEVQRSLTEHVLESTNEGSLLVDSDRNVVWANPALGKMFDIDHRGWSGKPSKLLAETAKPRITNAEEFSEEIEKAYESESYYELDKEVEVGTSGGMILSRSTVPVKDSNGIYLGRLWTYRDRTAAVQAERARTNFLSIASHELRTPLTSMRGSLALLTDGFVDPVSEKGSDLIEVAARNTNRLIGLVNDLLDYERIESGRMPMAFDWVDMSIVFKDAREQVQDLADFKQISIQLFGSARVYCDRIRITQVLVNLLSNSVKFTPDDGAISVAVQHISGCTEISVTDEGLGIKSAHLDEVFSPFFQIDSTSTRTVGGTGLGLAISRAIVEAHEGRIWVDETYTNGSKFTISIPDSDKTRVEDESPLYFFEGNGIAA</sequence>
<evidence type="ECO:0000259" key="13">
    <source>
        <dbReference type="PROSITE" id="PS50839"/>
    </source>
</evidence>
<dbReference type="InterPro" id="IPR003661">
    <property type="entry name" value="HisK_dim/P_dom"/>
</dbReference>
<dbReference type="PROSITE" id="PS50109">
    <property type="entry name" value="HIS_KIN"/>
    <property type="match status" value="1"/>
</dbReference>
<dbReference type="InterPro" id="IPR035965">
    <property type="entry name" value="PAS-like_dom_sf"/>
</dbReference>
<evidence type="ECO:0000313" key="15">
    <source>
        <dbReference type="Proteomes" id="UP001219901"/>
    </source>
</evidence>
<dbReference type="Pfam" id="PF02518">
    <property type="entry name" value="HATPase_c"/>
    <property type="match status" value="1"/>
</dbReference>
<evidence type="ECO:0000256" key="8">
    <source>
        <dbReference type="ARBA" id="ARBA00022989"/>
    </source>
</evidence>
<reference evidence="15" key="2">
    <citation type="submission" date="2023-06" db="EMBL/GenBank/DDBJ databases">
        <title>Pangenomics reveal diversification of enzyme families and niche specialization in globally abundant SAR202 bacteria.</title>
        <authorList>
            <person name="Saw J.H.W."/>
        </authorList>
    </citation>
    <scope>NUCLEOTIDE SEQUENCE [LARGE SCALE GENOMIC DNA]</scope>
    <source>
        <strain evidence="15">JH1073</strain>
    </source>
</reference>
<dbReference type="InterPro" id="IPR006189">
    <property type="entry name" value="CHASE_dom"/>
</dbReference>
<dbReference type="Gene3D" id="1.10.287.130">
    <property type="match status" value="1"/>
</dbReference>
<organism evidence="14 15">
    <name type="scientific">Candidatus Lucifugimonas marina</name>
    <dbReference type="NCBI Taxonomy" id="3038979"/>
    <lineage>
        <taxon>Bacteria</taxon>
        <taxon>Bacillati</taxon>
        <taxon>Chloroflexota</taxon>
        <taxon>Dehalococcoidia</taxon>
        <taxon>SAR202 cluster</taxon>
        <taxon>Candidatus Lucifugimonadales</taxon>
        <taxon>Candidatus Lucifugimonadaceae</taxon>
        <taxon>Candidatus Lucifugimonas</taxon>
    </lineage>
</organism>
<evidence type="ECO:0000256" key="5">
    <source>
        <dbReference type="ARBA" id="ARBA00022679"/>
    </source>
</evidence>
<dbReference type="InterPro" id="IPR036097">
    <property type="entry name" value="HisK_dim/P_sf"/>
</dbReference>
<dbReference type="SUPFAM" id="SSF55874">
    <property type="entry name" value="ATPase domain of HSP90 chaperone/DNA topoisomerase II/histidine kinase"/>
    <property type="match status" value="1"/>
</dbReference>
<keyword evidence="5" id="KW-0808">Transferase</keyword>
<keyword evidence="7" id="KW-0418">Kinase</keyword>
<dbReference type="GO" id="GO:0016020">
    <property type="term" value="C:membrane"/>
    <property type="evidence" value="ECO:0007669"/>
    <property type="project" value="UniProtKB-SubCell"/>
</dbReference>
<evidence type="ECO:0000256" key="9">
    <source>
        <dbReference type="ARBA" id="ARBA00023012"/>
    </source>
</evidence>
<dbReference type="CDD" id="cd00082">
    <property type="entry name" value="HisKA"/>
    <property type="match status" value="1"/>
</dbReference>
<dbReference type="InterPro" id="IPR004358">
    <property type="entry name" value="Sig_transdc_His_kin-like_C"/>
</dbReference>
<dbReference type="GO" id="GO:0000155">
    <property type="term" value="F:phosphorelay sensor kinase activity"/>
    <property type="evidence" value="ECO:0007669"/>
    <property type="project" value="InterPro"/>
</dbReference>
<keyword evidence="4" id="KW-0597">Phosphoprotein</keyword>
<dbReference type="InterPro" id="IPR036890">
    <property type="entry name" value="HATPase_C_sf"/>
</dbReference>
<dbReference type="PROSITE" id="PS50839">
    <property type="entry name" value="CHASE"/>
    <property type="match status" value="1"/>
</dbReference>
<dbReference type="Gene3D" id="3.30.565.10">
    <property type="entry name" value="Histidine kinase-like ATPase, C-terminal domain"/>
    <property type="match status" value="1"/>
</dbReference>
<evidence type="ECO:0000313" key="14">
    <source>
        <dbReference type="EMBL" id="WFG39810.1"/>
    </source>
</evidence>
<evidence type="ECO:0000256" key="6">
    <source>
        <dbReference type="ARBA" id="ARBA00022692"/>
    </source>
</evidence>
<dbReference type="SMART" id="SM00387">
    <property type="entry name" value="HATPase_c"/>
    <property type="match status" value="1"/>
</dbReference>
<evidence type="ECO:0000256" key="2">
    <source>
        <dbReference type="ARBA" id="ARBA00004370"/>
    </source>
</evidence>
<dbReference type="InterPro" id="IPR042240">
    <property type="entry name" value="CHASE_sf"/>
</dbReference>
<protein>
    <recommendedName>
        <fullName evidence="3">histidine kinase</fullName>
        <ecNumber evidence="3">2.7.13.3</ecNumber>
    </recommendedName>
</protein>
<evidence type="ECO:0000256" key="7">
    <source>
        <dbReference type="ARBA" id="ARBA00022777"/>
    </source>
</evidence>
<evidence type="ECO:0000259" key="12">
    <source>
        <dbReference type="PROSITE" id="PS50109"/>
    </source>
</evidence>
<dbReference type="InterPro" id="IPR005467">
    <property type="entry name" value="His_kinase_dom"/>
</dbReference>
<dbReference type="EC" id="2.7.13.3" evidence="3"/>
<comment type="catalytic activity">
    <reaction evidence="1">
        <text>ATP + protein L-histidine = ADP + protein N-phospho-L-histidine.</text>
        <dbReference type="EC" id="2.7.13.3"/>
    </reaction>
</comment>
<dbReference type="SUPFAM" id="SSF55785">
    <property type="entry name" value="PYP-like sensor domain (PAS domain)"/>
    <property type="match status" value="1"/>
</dbReference>
<dbReference type="Gene3D" id="3.30.450.350">
    <property type="entry name" value="CHASE domain"/>
    <property type="match status" value="1"/>
</dbReference>
<dbReference type="InterPro" id="IPR003594">
    <property type="entry name" value="HATPase_dom"/>
</dbReference>
<keyword evidence="6 11" id="KW-0812">Transmembrane</keyword>
<evidence type="ECO:0000256" key="10">
    <source>
        <dbReference type="ARBA" id="ARBA00023136"/>
    </source>
</evidence>
<dbReference type="SMART" id="SM00388">
    <property type="entry name" value="HisKA"/>
    <property type="match status" value="1"/>
</dbReference>
<evidence type="ECO:0000256" key="4">
    <source>
        <dbReference type="ARBA" id="ARBA00022553"/>
    </source>
</evidence>
<dbReference type="PANTHER" id="PTHR43711:SF1">
    <property type="entry name" value="HISTIDINE KINASE 1"/>
    <property type="match status" value="1"/>
</dbReference>
<dbReference type="EMBL" id="CP046147">
    <property type="protein sequence ID" value="WFG39810.1"/>
    <property type="molecule type" value="Genomic_DNA"/>
</dbReference>
<feature type="domain" description="CHASE" evidence="13">
    <location>
        <begin position="158"/>
        <end position="294"/>
    </location>
</feature>
<feature type="domain" description="Histidine kinase" evidence="12">
    <location>
        <begin position="491"/>
        <end position="707"/>
    </location>
</feature>
<dbReference type="InterPro" id="IPR013656">
    <property type="entry name" value="PAS_4"/>
</dbReference>
<dbReference type="FunFam" id="1.10.287.130:FF:000001">
    <property type="entry name" value="Two-component sensor histidine kinase"/>
    <property type="match status" value="1"/>
</dbReference>
<dbReference type="PRINTS" id="PR00344">
    <property type="entry name" value="BCTRLSENSOR"/>
</dbReference>
<dbReference type="SUPFAM" id="SSF47384">
    <property type="entry name" value="Homodimeric domain of signal transducing histidine kinase"/>
    <property type="match status" value="1"/>
</dbReference>
<evidence type="ECO:0000256" key="1">
    <source>
        <dbReference type="ARBA" id="ARBA00000085"/>
    </source>
</evidence>
<dbReference type="AlphaFoldDB" id="A0AAJ5ZI36"/>
<keyword evidence="9" id="KW-0902">Two-component regulatory system</keyword>
<evidence type="ECO:0000256" key="11">
    <source>
        <dbReference type="SAM" id="Phobius"/>
    </source>
</evidence>
<keyword evidence="15" id="KW-1185">Reference proteome</keyword>
<dbReference type="InterPro" id="IPR050736">
    <property type="entry name" value="Sensor_HK_Regulatory"/>
</dbReference>
<dbReference type="Proteomes" id="UP001219901">
    <property type="component" value="Chromosome"/>
</dbReference>
<dbReference type="Pfam" id="PF08448">
    <property type="entry name" value="PAS_4"/>
    <property type="match status" value="1"/>
</dbReference>
<dbReference type="FunFam" id="3.30.565.10:FF:000006">
    <property type="entry name" value="Sensor histidine kinase WalK"/>
    <property type="match status" value="1"/>
</dbReference>
<feature type="transmembrane region" description="Helical" evidence="11">
    <location>
        <begin position="17"/>
        <end position="38"/>
    </location>
</feature>
<name>A0AAJ5ZI36_9CHLR</name>
<gene>
    <name evidence="14" type="ORF">GKO48_09320</name>
</gene>
<accession>A0AAJ5ZI36</accession>
<dbReference type="Pfam" id="PF00512">
    <property type="entry name" value="HisKA"/>
    <property type="match status" value="1"/>
</dbReference>
<dbReference type="Pfam" id="PF03924">
    <property type="entry name" value="CHASE"/>
    <property type="match status" value="1"/>
</dbReference>
<proteinExistence type="predicted"/>
<dbReference type="Gene3D" id="3.30.450.20">
    <property type="entry name" value="PAS domain"/>
    <property type="match status" value="1"/>
</dbReference>
<dbReference type="PANTHER" id="PTHR43711">
    <property type="entry name" value="TWO-COMPONENT HISTIDINE KINASE"/>
    <property type="match status" value="1"/>
</dbReference>
<comment type="subcellular location">
    <subcellularLocation>
        <location evidence="2">Membrane</location>
    </subcellularLocation>
</comment>
<reference evidence="14 15" key="1">
    <citation type="submission" date="2019-11" db="EMBL/GenBank/DDBJ databases">
        <authorList>
            <person name="Cho J.-C."/>
        </authorList>
    </citation>
    <scope>NUCLEOTIDE SEQUENCE [LARGE SCALE GENOMIC DNA]</scope>
    <source>
        <strain evidence="14 15">JH1073</strain>
    </source>
</reference>
<keyword evidence="8 11" id="KW-1133">Transmembrane helix</keyword>